<evidence type="ECO:0000256" key="1">
    <source>
        <dbReference type="ARBA" id="ARBA00005251"/>
    </source>
</evidence>
<dbReference type="InterPro" id="IPR023035">
    <property type="entry name" value="Ribosomal_uS9_bac/plastid"/>
</dbReference>
<dbReference type="InterPro" id="IPR020574">
    <property type="entry name" value="Ribosomal_uS9_CS"/>
</dbReference>
<feature type="compositionally biased region" description="Basic residues" evidence="4">
    <location>
        <begin position="115"/>
        <end position="130"/>
    </location>
</feature>
<protein>
    <submittedName>
        <fullName evidence="5">SSU ribosomal protein S9p (S16e)</fullName>
    </submittedName>
</protein>
<organism evidence="5">
    <name type="scientific">hydrothermal vent metagenome</name>
    <dbReference type="NCBI Taxonomy" id="652676"/>
    <lineage>
        <taxon>unclassified sequences</taxon>
        <taxon>metagenomes</taxon>
        <taxon>ecological metagenomes</taxon>
    </lineage>
</organism>
<dbReference type="GO" id="GO:0003723">
    <property type="term" value="F:RNA binding"/>
    <property type="evidence" value="ECO:0007669"/>
    <property type="project" value="TreeGrafter"/>
</dbReference>
<gene>
    <name evidence="5" type="ORF">MNB_SM-6-980</name>
</gene>
<dbReference type="GO" id="GO:0003735">
    <property type="term" value="F:structural constituent of ribosome"/>
    <property type="evidence" value="ECO:0007669"/>
    <property type="project" value="InterPro"/>
</dbReference>
<dbReference type="PANTHER" id="PTHR21569">
    <property type="entry name" value="RIBOSOMAL PROTEIN S9"/>
    <property type="match status" value="1"/>
</dbReference>
<feature type="compositionally biased region" description="Basic and acidic residues" evidence="4">
    <location>
        <begin position="104"/>
        <end position="114"/>
    </location>
</feature>
<accession>A0A1W1BGE8</accession>
<evidence type="ECO:0000256" key="4">
    <source>
        <dbReference type="SAM" id="MobiDB-lite"/>
    </source>
</evidence>
<dbReference type="InterPro" id="IPR020568">
    <property type="entry name" value="Ribosomal_Su5_D2-typ_SF"/>
</dbReference>
<dbReference type="PANTHER" id="PTHR21569:SF1">
    <property type="entry name" value="SMALL RIBOSOMAL SUBUNIT PROTEIN US9M"/>
    <property type="match status" value="1"/>
</dbReference>
<sequence>MANKIYATGRRKASIAKVWLTPGTGKITINGLSLDAWLGGLEAKKLRVKQPLVITKQAENVDIVATTLGGGFGGQADALRHGISRALVAFNPELKTLLKPEGMMTRDSRVVERKKPGKRKARRSRQFSKR</sequence>
<feature type="region of interest" description="Disordered" evidence="4">
    <location>
        <begin position="101"/>
        <end position="130"/>
    </location>
</feature>
<dbReference type="Gene3D" id="3.30.230.10">
    <property type="match status" value="1"/>
</dbReference>
<keyword evidence="3" id="KW-0687">Ribonucleoprotein</keyword>
<dbReference type="PROSITE" id="PS00360">
    <property type="entry name" value="RIBOSOMAL_S9"/>
    <property type="match status" value="1"/>
</dbReference>
<dbReference type="SUPFAM" id="SSF54211">
    <property type="entry name" value="Ribosomal protein S5 domain 2-like"/>
    <property type="match status" value="1"/>
</dbReference>
<dbReference type="Pfam" id="PF00380">
    <property type="entry name" value="Ribosomal_S9"/>
    <property type="match status" value="1"/>
</dbReference>
<evidence type="ECO:0000256" key="3">
    <source>
        <dbReference type="ARBA" id="ARBA00023274"/>
    </source>
</evidence>
<dbReference type="NCBIfam" id="NF001099">
    <property type="entry name" value="PRK00132.1"/>
    <property type="match status" value="1"/>
</dbReference>
<dbReference type="InterPro" id="IPR014721">
    <property type="entry name" value="Ribsml_uS5_D2-typ_fold_subgr"/>
</dbReference>
<dbReference type="EMBL" id="FPHK01000001">
    <property type="protein sequence ID" value="SFV52602.1"/>
    <property type="molecule type" value="Genomic_DNA"/>
</dbReference>
<proteinExistence type="inferred from homology"/>
<dbReference type="HAMAP" id="MF_00532_B">
    <property type="entry name" value="Ribosomal_uS9_B"/>
    <property type="match status" value="1"/>
</dbReference>
<keyword evidence="2 5" id="KW-0689">Ribosomal protein</keyword>
<dbReference type="AlphaFoldDB" id="A0A1W1BGE8"/>
<dbReference type="GO" id="GO:0022627">
    <property type="term" value="C:cytosolic small ribosomal subunit"/>
    <property type="evidence" value="ECO:0007669"/>
    <property type="project" value="TreeGrafter"/>
</dbReference>
<dbReference type="InterPro" id="IPR000754">
    <property type="entry name" value="Ribosomal_uS9"/>
</dbReference>
<dbReference type="GO" id="GO:0006412">
    <property type="term" value="P:translation"/>
    <property type="evidence" value="ECO:0007669"/>
    <property type="project" value="InterPro"/>
</dbReference>
<dbReference type="FunFam" id="3.30.230.10:FF:000001">
    <property type="entry name" value="30S ribosomal protein S9"/>
    <property type="match status" value="1"/>
</dbReference>
<evidence type="ECO:0000313" key="5">
    <source>
        <dbReference type="EMBL" id="SFV52602.1"/>
    </source>
</evidence>
<comment type="similarity">
    <text evidence="1">Belongs to the universal ribosomal protein uS9 family.</text>
</comment>
<name>A0A1W1BGE8_9ZZZZ</name>
<evidence type="ECO:0000256" key="2">
    <source>
        <dbReference type="ARBA" id="ARBA00022980"/>
    </source>
</evidence>
<reference evidence="5" key="1">
    <citation type="submission" date="2016-10" db="EMBL/GenBank/DDBJ databases">
        <authorList>
            <person name="de Groot N.N."/>
        </authorList>
    </citation>
    <scope>NUCLEOTIDE SEQUENCE</scope>
</reference>